<protein>
    <recommendedName>
        <fullName evidence="5">PRA1 family protein</fullName>
    </recommendedName>
</protein>
<dbReference type="EMBL" id="CWKI01000003">
    <property type="protein sequence ID" value="CTR06357.1"/>
    <property type="molecule type" value="Genomic_DNA"/>
</dbReference>
<comment type="similarity">
    <text evidence="5">Belongs to the PRA1 family.</text>
</comment>
<evidence type="ECO:0000256" key="1">
    <source>
        <dbReference type="ARBA" id="ARBA00004141"/>
    </source>
</evidence>
<dbReference type="GO" id="GO:0005794">
    <property type="term" value="C:Golgi apparatus"/>
    <property type="evidence" value="ECO:0007669"/>
    <property type="project" value="TreeGrafter"/>
</dbReference>
<evidence type="ECO:0000256" key="3">
    <source>
        <dbReference type="ARBA" id="ARBA00022989"/>
    </source>
</evidence>
<dbReference type="STRING" id="5286.A0A0K3CCQ9"/>
<name>A0A0K3CCQ9_RHOTO</name>
<evidence type="ECO:0000313" key="6">
    <source>
        <dbReference type="EMBL" id="CTR06357.1"/>
    </source>
</evidence>
<evidence type="ECO:0000313" key="7">
    <source>
        <dbReference type="Proteomes" id="UP000199069"/>
    </source>
</evidence>
<evidence type="ECO:0000256" key="2">
    <source>
        <dbReference type="ARBA" id="ARBA00022692"/>
    </source>
</evidence>
<dbReference type="OMA" id="HASIMDK"/>
<evidence type="ECO:0000256" key="5">
    <source>
        <dbReference type="RuleBase" id="RU363107"/>
    </source>
</evidence>
<dbReference type="Pfam" id="PF03208">
    <property type="entry name" value="PRA1"/>
    <property type="match status" value="1"/>
</dbReference>
<organism evidence="6 7">
    <name type="scientific">Rhodotorula toruloides</name>
    <name type="common">Yeast</name>
    <name type="synonym">Rhodosporidium toruloides</name>
    <dbReference type="NCBI Taxonomy" id="5286"/>
    <lineage>
        <taxon>Eukaryota</taxon>
        <taxon>Fungi</taxon>
        <taxon>Dikarya</taxon>
        <taxon>Basidiomycota</taxon>
        <taxon>Pucciniomycotina</taxon>
        <taxon>Microbotryomycetes</taxon>
        <taxon>Sporidiobolales</taxon>
        <taxon>Sporidiobolaceae</taxon>
        <taxon>Rhodotorula</taxon>
    </lineage>
</organism>
<keyword evidence="7" id="KW-1185">Reference proteome</keyword>
<dbReference type="PANTHER" id="PTHR19317:SF0">
    <property type="entry name" value="PRENYLATED RAB ACCEPTOR PROTEIN 1"/>
    <property type="match status" value="1"/>
</dbReference>
<comment type="subcellular location">
    <subcellularLocation>
        <location evidence="1 5">Membrane</location>
        <topology evidence="1 5">Multi-pass membrane protein</topology>
    </subcellularLocation>
</comment>
<accession>A0A0K3CCQ9</accession>
<keyword evidence="3 5" id="KW-1133">Transmembrane helix</keyword>
<dbReference type="AlphaFoldDB" id="A0A0K3CCQ9"/>
<gene>
    <name evidence="6" type="primary">FGENESH: predicted gene_3.669</name>
    <name evidence="6" type="ORF">BN2166_0022180</name>
</gene>
<dbReference type="InterPro" id="IPR004895">
    <property type="entry name" value="Prenylated_rab_accept_PRA1"/>
</dbReference>
<keyword evidence="2 5" id="KW-0812">Transmembrane</keyword>
<reference evidence="6 7" key="1">
    <citation type="submission" date="2015-07" db="EMBL/GenBank/DDBJ databases">
        <authorList>
            <person name="Cajimat M.N.B."/>
            <person name="Milazzo M.L."/>
            <person name="Fulhorst C.F."/>
        </authorList>
    </citation>
    <scope>NUCLEOTIDE SEQUENCE [LARGE SCALE GENOMIC DNA]</scope>
    <source>
        <strain evidence="6">Single colony</strain>
    </source>
</reference>
<dbReference type="PANTHER" id="PTHR19317">
    <property type="entry name" value="PRENYLATED RAB ACCEPTOR 1-RELATED"/>
    <property type="match status" value="1"/>
</dbReference>
<evidence type="ECO:0000256" key="4">
    <source>
        <dbReference type="ARBA" id="ARBA00023136"/>
    </source>
</evidence>
<dbReference type="Proteomes" id="UP000199069">
    <property type="component" value="Unassembled WGS sequence"/>
</dbReference>
<sequence>MEAQQLMQRLPETLNQFRERLQTLRPPQEFFNVQRVSKPADMGVQLILLLAVYSLLTNPLLLIALAFLIGGYIGINRFIPEPVQFGSTTIEPRHLYMVLLIVGIPILWISAPIASFFWLVGSSSVLILGHAALVEPGVESEYGTVQGV</sequence>
<feature type="transmembrane region" description="Helical" evidence="5">
    <location>
        <begin position="46"/>
        <end position="75"/>
    </location>
</feature>
<dbReference type="GO" id="GO:0016020">
    <property type="term" value="C:membrane"/>
    <property type="evidence" value="ECO:0007669"/>
    <property type="project" value="UniProtKB-SubCell"/>
</dbReference>
<keyword evidence="4 5" id="KW-0472">Membrane</keyword>
<feature type="transmembrane region" description="Helical" evidence="5">
    <location>
        <begin position="95"/>
        <end position="120"/>
    </location>
</feature>
<proteinExistence type="inferred from homology"/>